<evidence type="ECO:0000256" key="1">
    <source>
        <dbReference type="SAM" id="SignalP"/>
    </source>
</evidence>
<reference evidence="2 3" key="1">
    <citation type="submission" date="2024-05" db="EMBL/GenBank/DDBJ databases">
        <authorList>
            <person name="Wallberg A."/>
        </authorList>
    </citation>
    <scope>NUCLEOTIDE SEQUENCE [LARGE SCALE GENOMIC DNA]</scope>
</reference>
<dbReference type="Proteomes" id="UP001497623">
    <property type="component" value="Unassembled WGS sequence"/>
</dbReference>
<evidence type="ECO:0000313" key="3">
    <source>
        <dbReference type="Proteomes" id="UP001497623"/>
    </source>
</evidence>
<accession>A0AAV2S509</accession>
<feature type="signal peptide" evidence="1">
    <location>
        <begin position="1"/>
        <end position="30"/>
    </location>
</feature>
<protein>
    <recommendedName>
        <fullName evidence="4">Crustacean cardioactive peptide</fullName>
    </recommendedName>
</protein>
<evidence type="ECO:0008006" key="4">
    <source>
        <dbReference type="Google" id="ProtNLM"/>
    </source>
</evidence>
<keyword evidence="3" id="KW-1185">Reference proteome</keyword>
<gene>
    <name evidence="2" type="ORF">MNOR_LOCUS33234</name>
</gene>
<dbReference type="EMBL" id="CAXKWB010047379">
    <property type="protein sequence ID" value="CAL4165260.1"/>
    <property type="molecule type" value="Genomic_DNA"/>
</dbReference>
<name>A0AAV2S509_MEGNR</name>
<comment type="caution">
    <text evidence="2">The sequence shown here is derived from an EMBL/GenBank/DDBJ whole genome shotgun (WGS) entry which is preliminary data.</text>
</comment>
<dbReference type="Pfam" id="PF11105">
    <property type="entry name" value="CCAP"/>
    <property type="match status" value="1"/>
</dbReference>
<feature type="non-terminal residue" evidence="2">
    <location>
        <position position="1"/>
    </location>
</feature>
<keyword evidence="1" id="KW-0732">Signal</keyword>
<organism evidence="2 3">
    <name type="scientific">Meganyctiphanes norvegica</name>
    <name type="common">Northern krill</name>
    <name type="synonym">Thysanopoda norvegica</name>
    <dbReference type="NCBI Taxonomy" id="48144"/>
    <lineage>
        <taxon>Eukaryota</taxon>
        <taxon>Metazoa</taxon>
        <taxon>Ecdysozoa</taxon>
        <taxon>Arthropoda</taxon>
        <taxon>Crustacea</taxon>
        <taxon>Multicrustacea</taxon>
        <taxon>Malacostraca</taxon>
        <taxon>Eumalacostraca</taxon>
        <taxon>Eucarida</taxon>
        <taxon>Euphausiacea</taxon>
        <taxon>Euphausiidae</taxon>
        <taxon>Meganyctiphanes</taxon>
    </lineage>
</organism>
<proteinExistence type="predicted"/>
<dbReference type="InterPro" id="IPR024276">
    <property type="entry name" value="CCAP"/>
</dbReference>
<dbReference type="AlphaFoldDB" id="A0AAV2S509"/>
<evidence type="ECO:0000313" key="2">
    <source>
        <dbReference type="EMBL" id="CAL4165260.1"/>
    </source>
</evidence>
<feature type="chain" id="PRO_5043909688" description="Crustacean cardioactive peptide" evidence="1">
    <location>
        <begin position="31"/>
        <end position="145"/>
    </location>
</feature>
<sequence>HRMQSTWWVCRVVVVVVAAMLVALAASGQAQPLAKRDLNEILNTKPKRPFCNAFTGCGKKRSDPAMDRLEEAASGAELDAIARHVLAEAKLWEQLQEQLDKRMDAERAVEASSSSLYRRKRSAVLDSLAQPKTLKHIQKVSTSAH</sequence>